<dbReference type="AlphaFoldDB" id="R7V3P1"/>
<reference evidence="3" key="1">
    <citation type="submission" date="2012-12" db="EMBL/GenBank/DDBJ databases">
        <authorList>
            <person name="Hellsten U."/>
            <person name="Grimwood J."/>
            <person name="Chapman J.A."/>
            <person name="Shapiro H."/>
            <person name="Aerts A."/>
            <person name="Otillar R.P."/>
            <person name="Terry A.Y."/>
            <person name="Boore J.L."/>
            <person name="Simakov O."/>
            <person name="Marletaz F."/>
            <person name="Cho S.-J."/>
            <person name="Edsinger-Gonzales E."/>
            <person name="Havlak P."/>
            <person name="Kuo D.-H."/>
            <person name="Larsson T."/>
            <person name="Lv J."/>
            <person name="Arendt D."/>
            <person name="Savage R."/>
            <person name="Osoegawa K."/>
            <person name="de Jong P."/>
            <person name="Lindberg D.R."/>
            <person name="Seaver E.C."/>
            <person name="Weisblat D.A."/>
            <person name="Putnam N.H."/>
            <person name="Grigoriev I.V."/>
            <person name="Rokhsar D.S."/>
        </authorList>
    </citation>
    <scope>NUCLEOTIDE SEQUENCE</scope>
    <source>
        <strain evidence="3">I ESC-2004</strain>
    </source>
</reference>
<proteinExistence type="predicted"/>
<keyword evidence="3" id="KW-1185">Reference proteome</keyword>
<organism evidence="1">
    <name type="scientific">Capitella teleta</name>
    <name type="common">Polychaete worm</name>
    <dbReference type="NCBI Taxonomy" id="283909"/>
    <lineage>
        <taxon>Eukaryota</taxon>
        <taxon>Metazoa</taxon>
        <taxon>Spiralia</taxon>
        <taxon>Lophotrochozoa</taxon>
        <taxon>Annelida</taxon>
        <taxon>Polychaeta</taxon>
        <taxon>Sedentaria</taxon>
        <taxon>Scolecida</taxon>
        <taxon>Capitellidae</taxon>
        <taxon>Capitella</taxon>
    </lineage>
</organism>
<evidence type="ECO:0000313" key="3">
    <source>
        <dbReference type="Proteomes" id="UP000014760"/>
    </source>
</evidence>
<reference evidence="2" key="3">
    <citation type="submission" date="2015-06" db="UniProtKB">
        <authorList>
            <consortium name="EnsemblMetazoa"/>
        </authorList>
    </citation>
    <scope>IDENTIFICATION</scope>
</reference>
<dbReference type="EnsemblMetazoa" id="CapteT216194">
    <property type="protein sequence ID" value="CapteP216194"/>
    <property type="gene ID" value="CapteG216194"/>
</dbReference>
<dbReference type="STRING" id="283909.R7V3P1"/>
<sequence length="153" mass="17612">MVSEAGSTRLLPPPQLDLTGINTAENWRRFKHRFELFLISEEKDEKSDRVKIALLLQYAGECVLDISYKARVYQIKFFVLDERNRQPILGRAACELLGLVKRVHSVQKEAEEIFEEYKELFQGLDCLPGKHSIDTDECLTYSNRLSQSAICTS</sequence>
<dbReference type="EMBL" id="KB295185">
    <property type="protein sequence ID" value="ELU13468.1"/>
    <property type="molecule type" value="Genomic_DNA"/>
</dbReference>
<reference evidence="1 3" key="2">
    <citation type="journal article" date="2013" name="Nature">
        <title>Insights into bilaterian evolution from three spiralian genomes.</title>
        <authorList>
            <person name="Simakov O."/>
            <person name="Marletaz F."/>
            <person name="Cho S.J."/>
            <person name="Edsinger-Gonzales E."/>
            <person name="Havlak P."/>
            <person name="Hellsten U."/>
            <person name="Kuo D.H."/>
            <person name="Larsson T."/>
            <person name="Lv J."/>
            <person name="Arendt D."/>
            <person name="Savage R."/>
            <person name="Osoegawa K."/>
            <person name="de Jong P."/>
            <person name="Grimwood J."/>
            <person name="Chapman J.A."/>
            <person name="Shapiro H."/>
            <person name="Aerts A."/>
            <person name="Otillar R.P."/>
            <person name="Terry A.Y."/>
            <person name="Boore J.L."/>
            <person name="Grigoriev I.V."/>
            <person name="Lindberg D.R."/>
            <person name="Seaver E.C."/>
            <person name="Weisblat D.A."/>
            <person name="Putnam N.H."/>
            <person name="Rokhsar D.S."/>
        </authorList>
    </citation>
    <scope>NUCLEOTIDE SEQUENCE</scope>
    <source>
        <strain evidence="1 3">I ESC-2004</strain>
    </source>
</reference>
<evidence type="ECO:0000313" key="2">
    <source>
        <dbReference type="EnsemblMetazoa" id="CapteP216194"/>
    </source>
</evidence>
<dbReference type="HOGENOM" id="CLU_1715001_0_0_1"/>
<dbReference type="EMBL" id="AMQN01005113">
    <property type="status" value="NOT_ANNOTATED_CDS"/>
    <property type="molecule type" value="Genomic_DNA"/>
</dbReference>
<name>R7V3P1_CAPTE</name>
<protein>
    <submittedName>
        <fullName evidence="1 2">Uncharacterized protein</fullName>
    </submittedName>
</protein>
<dbReference type="Proteomes" id="UP000014760">
    <property type="component" value="Unassembled WGS sequence"/>
</dbReference>
<evidence type="ECO:0000313" key="1">
    <source>
        <dbReference type="EMBL" id="ELU13468.1"/>
    </source>
</evidence>
<accession>R7V3P1</accession>
<gene>
    <name evidence="1" type="ORF">CAPTEDRAFT_216194</name>
</gene>
<dbReference type="OrthoDB" id="7323790at2759"/>